<protein>
    <submittedName>
        <fullName evidence="1">Uncharacterized protein</fullName>
    </submittedName>
</protein>
<reference evidence="1 2" key="1">
    <citation type="submission" date="2019-02" db="EMBL/GenBank/DDBJ databases">
        <title>Draft genome sequence of Amycolatopsis sp. 8-3EHSu isolated from roots of Suaeda maritima.</title>
        <authorList>
            <person name="Duangmal K."/>
            <person name="Chantavorakit T."/>
        </authorList>
    </citation>
    <scope>NUCLEOTIDE SEQUENCE [LARGE SCALE GENOMIC DNA]</scope>
    <source>
        <strain evidence="1 2">8-3EHSu</strain>
    </source>
</reference>
<keyword evidence="2" id="KW-1185">Reference proteome</keyword>
<dbReference type="OrthoDB" id="4529786at2"/>
<dbReference type="AlphaFoldDB" id="A0A4Q7J831"/>
<evidence type="ECO:0000313" key="2">
    <source>
        <dbReference type="Proteomes" id="UP000292003"/>
    </source>
</evidence>
<dbReference type="RefSeq" id="WP_130476662.1">
    <property type="nucleotide sequence ID" value="NZ_SFCC01000009.1"/>
</dbReference>
<gene>
    <name evidence="1" type="ORF">EWH70_18275</name>
</gene>
<dbReference type="EMBL" id="SFCC01000009">
    <property type="protein sequence ID" value="RZQ62234.1"/>
    <property type="molecule type" value="Genomic_DNA"/>
</dbReference>
<name>A0A4Q7J831_9PSEU</name>
<comment type="caution">
    <text evidence="1">The sequence shown here is derived from an EMBL/GenBank/DDBJ whole genome shotgun (WGS) entry which is preliminary data.</text>
</comment>
<proteinExistence type="predicted"/>
<accession>A0A4Q7J831</accession>
<dbReference type="Proteomes" id="UP000292003">
    <property type="component" value="Unassembled WGS sequence"/>
</dbReference>
<evidence type="ECO:0000313" key="1">
    <source>
        <dbReference type="EMBL" id="RZQ62234.1"/>
    </source>
</evidence>
<sequence length="256" mass="27769">MTSLATRAELLKLARVLRTEPGRLDFLAHVDPADLRKLREQVTDVLFDANKAMLERMAAASRLLPTAVLATIAERTFGPMLCARVAGVMETGRGVEVAKRLSPAFLADVAAELDPRRATGIIVRIPTPTVVRVAEELVSREDWITVGRFVGHLPDPTVAASLAVIHDAALLQIAFVLDDKDHVGNVIRLLPEARFGGLARAAAEHDLWAATFDLLDHVGPAHRARLVAAVAELPAEHRDRAAEQAREHGREDLLAG</sequence>
<organism evidence="1 2">
    <name type="scientific">Amycolatopsis suaedae</name>
    <dbReference type="NCBI Taxonomy" id="2510978"/>
    <lineage>
        <taxon>Bacteria</taxon>
        <taxon>Bacillati</taxon>
        <taxon>Actinomycetota</taxon>
        <taxon>Actinomycetes</taxon>
        <taxon>Pseudonocardiales</taxon>
        <taxon>Pseudonocardiaceae</taxon>
        <taxon>Amycolatopsis</taxon>
    </lineage>
</organism>